<feature type="region of interest" description="Disordered" evidence="2">
    <location>
        <begin position="11"/>
        <end position="44"/>
    </location>
</feature>
<feature type="coiled-coil region" evidence="1">
    <location>
        <begin position="45"/>
        <end position="79"/>
    </location>
</feature>
<dbReference type="EMBL" id="AZGZ01000027">
    <property type="protein sequence ID" value="KZZ88311.1"/>
    <property type="molecule type" value="Genomic_DNA"/>
</dbReference>
<sequence length="238" mass="26541">MIFFSVPVFRAPPGRCANPRRSSSARKAHQDRRDEEKTPLLTEDREELKRLLEEEMKALSVAEKKRDEAYKRLQDALRRLPSIIRAPPEGYMEAQDSTYPDQDLETRRGNQRIRIAQAEEARSEAESRRLERELAVLEAKRALGMSGRDFDPSHSPQHSVPATGPRTHAGGDSSASQEASSGSHASSSSHRHRDVRRSLPPSPPHLQPPASSPSRPAPRSSSSHPPQSATAQKRRKGD</sequence>
<dbReference type="Proteomes" id="UP000242877">
    <property type="component" value="Unassembled WGS sequence"/>
</dbReference>
<feature type="compositionally biased region" description="Pro residues" evidence="2">
    <location>
        <begin position="200"/>
        <end position="211"/>
    </location>
</feature>
<gene>
    <name evidence="3" type="ORF">AAP_05132</name>
</gene>
<evidence type="ECO:0000256" key="2">
    <source>
        <dbReference type="SAM" id="MobiDB-lite"/>
    </source>
</evidence>
<proteinExistence type="predicted"/>
<accession>A0A167W1Z6</accession>
<name>A0A167W1Z6_9EURO</name>
<evidence type="ECO:0000313" key="3">
    <source>
        <dbReference type="EMBL" id="KZZ88311.1"/>
    </source>
</evidence>
<feature type="coiled-coil region" evidence="1">
    <location>
        <begin position="108"/>
        <end position="140"/>
    </location>
</feature>
<comment type="caution">
    <text evidence="3">The sequence shown here is derived from an EMBL/GenBank/DDBJ whole genome shotgun (WGS) entry which is preliminary data.</text>
</comment>
<dbReference type="AlphaFoldDB" id="A0A167W1Z6"/>
<feature type="compositionally biased region" description="Basic and acidic residues" evidence="2">
    <location>
        <begin position="31"/>
        <end position="44"/>
    </location>
</feature>
<dbReference type="VEuPathDB" id="FungiDB:AAP_05132"/>
<reference evidence="3 4" key="1">
    <citation type="journal article" date="2016" name="Genome Biol. Evol.">
        <title>Divergent and convergent evolution of fungal pathogenicity.</title>
        <authorList>
            <person name="Shang Y."/>
            <person name="Xiao G."/>
            <person name="Zheng P."/>
            <person name="Cen K."/>
            <person name="Zhan S."/>
            <person name="Wang C."/>
        </authorList>
    </citation>
    <scope>NUCLEOTIDE SEQUENCE [LARGE SCALE GENOMIC DNA]</scope>
    <source>
        <strain evidence="3 4">ARSEF 7405</strain>
    </source>
</reference>
<feature type="compositionally biased region" description="Low complexity" evidence="2">
    <location>
        <begin position="212"/>
        <end position="228"/>
    </location>
</feature>
<keyword evidence="1" id="KW-0175">Coiled coil</keyword>
<evidence type="ECO:0000256" key="1">
    <source>
        <dbReference type="SAM" id="Coils"/>
    </source>
</evidence>
<protein>
    <submittedName>
        <fullName evidence="3">Uncharacterized protein</fullName>
    </submittedName>
</protein>
<feature type="compositionally biased region" description="Low complexity" evidence="2">
    <location>
        <begin position="170"/>
        <end position="188"/>
    </location>
</feature>
<keyword evidence="4" id="KW-1185">Reference proteome</keyword>
<organism evidence="3 4">
    <name type="scientific">Ascosphaera apis ARSEF 7405</name>
    <dbReference type="NCBI Taxonomy" id="392613"/>
    <lineage>
        <taxon>Eukaryota</taxon>
        <taxon>Fungi</taxon>
        <taxon>Dikarya</taxon>
        <taxon>Ascomycota</taxon>
        <taxon>Pezizomycotina</taxon>
        <taxon>Eurotiomycetes</taxon>
        <taxon>Eurotiomycetidae</taxon>
        <taxon>Onygenales</taxon>
        <taxon>Ascosphaeraceae</taxon>
        <taxon>Ascosphaera</taxon>
    </lineage>
</organism>
<evidence type="ECO:0000313" key="4">
    <source>
        <dbReference type="Proteomes" id="UP000242877"/>
    </source>
</evidence>
<feature type="region of interest" description="Disordered" evidence="2">
    <location>
        <begin position="145"/>
        <end position="238"/>
    </location>
</feature>